<proteinExistence type="predicted"/>
<keyword evidence="3" id="KW-1185">Reference proteome</keyword>
<evidence type="ECO:0000313" key="3">
    <source>
        <dbReference type="Proteomes" id="UP000443843"/>
    </source>
</evidence>
<accession>A0A844W1U3</accession>
<name>A0A844W1U3_9RHOB</name>
<dbReference type="EMBL" id="WNXQ01000003">
    <property type="protein sequence ID" value="MWB77727.1"/>
    <property type="molecule type" value="Genomic_DNA"/>
</dbReference>
<comment type="caution">
    <text evidence="2">The sequence shown here is derived from an EMBL/GenBank/DDBJ whole genome shotgun (WGS) entry which is preliminary data.</text>
</comment>
<organism evidence="2 3">
    <name type="scientific">Pseudooceanicola pacificus</name>
    <dbReference type="NCBI Taxonomy" id="2676438"/>
    <lineage>
        <taxon>Bacteria</taxon>
        <taxon>Pseudomonadati</taxon>
        <taxon>Pseudomonadota</taxon>
        <taxon>Alphaproteobacteria</taxon>
        <taxon>Rhodobacterales</taxon>
        <taxon>Paracoccaceae</taxon>
        <taxon>Pseudooceanicola</taxon>
    </lineage>
</organism>
<dbReference type="AlphaFoldDB" id="A0A844W1U3"/>
<feature type="signal peptide" evidence="1">
    <location>
        <begin position="1"/>
        <end position="23"/>
    </location>
</feature>
<keyword evidence="1" id="KW-0732">Signal</keyword>
<dbReference type="RefSeq" id="WP_160381995.1">
    <property type="nucleotide sequence ID" value="NZ_WNXQ01000003.1"/>
</dbReference>
<evidence type="ECO:0000256" key="1">
    <source>
        <dbReference type="SAM" id="SignalP"/>
    </source>
</evidence>
<protein>
    <submittedName>
        <fullName evidence="2">Uncharacterized protein</fullName>
    </submittedName>
</protein>
<gene>
    <name evidence="2" type="ORF">GLS40_06795</name>
</gene>
<reference evidence="2 3" key="1">
    <citation type="submission" date="2019-11" db="EMBL/GenBank/DDBJ databases">
        <title>Pseudooceanicola pacifica sp. nov., isolated from deep-sea sediment of the Pacific Ocean.</title>
        <authorList>
            <person name="Lyu L."/>
        </authorList>
    </citation>
    <scope>NUCLEOTIDE SEQUENCE [LARGE SCALE GENOMIC DNA]</scope>
    <source>
        <strain evidence="2 3">216_PA32_1</strain>
    </source>
</reference>
<sequence length="102" mass="11159">MNTKRIAVAAIVAVVSISTVAQAGPISRACMSSDRSARSPSLCGCIQRAADRTLDGRDQRLAAQFFRNPQKAQDVRMSKSGFHNSFWTRYRQFGETAEASCS</sequence>
<feature type="chain" id="PRO_5033063916" evidence="1">
    <location>
        <begin position="24"/>
        <end position="102"/>
    </location>
</feature>
<evidence type="ECO:0000313" key="2">
    <source>
        <dbReference type="EMBL" id="MWB77727.1"/>
    </source>
</evidence>
<dbReference type="Proteomes" id="UP000443843">
    <property type="component" value="Unassembled WGS sequence"/>
</dbReference>